<reference evidence="8" key="1">
    <citation type="submission" date="2017-09" db="EMBL/GenBank/DDBJ databases">
        <title>Polyketide synthases of a Diaporthe helianthi virulent isolate.</title>
        <authorList>
            <person name="Baroncelli R."/>
        </authorList>
    </citation>
    <scope>NUCLEOTIDE SEQUENCE [LARGE SCALE GENOMIC DNA]</scope>
    <source>
        <strain evidence="8">7/96</strain>
    </source>
</reference>
<feature type="region of interest" description="Disordered" evidence="6">
    <location>
        <begin position="29"/>
        <end position="75"/>
    </location>
</feature>
<dbReference type="PROSITE" id="PS00463">
    <property type="entry name" value="ZN2_CY6_FUNGAL_1"/>
    <property type="match status" value="1"/>
</dbReference>
<dbReference type="InterPro" id="IPR050815">
    <property type="entry name" value="TF_fung"/>
</dbReference>
<dbReference type="GO" id="GO:0006351">
    <property type="term" value="P:DNA-templated transcription"/>
    <property type="evidence" value="ECO:0007669"/>
    <property type="project" value="InterPro"/>
</dbReference>
<feature type="region of interest" description="Disordered" evidence="6">
    <location>
        <begin position="787"/>
        <end position="882"/>
    </location>
</feature>
<evidence type="ECO:0000256" key="2">
    <source>
        <dbReference type="ARBA" id="ARBA00022723"/>
    </source>
</evidence>
<feature type="compositionally biased region" description="Low complexity" evidence="6">
    <location>
        <begin position="800"/>
        <end position="809"/>
    </location>
</feature>
<evidence type="ECO:0000259" key="7">
    <source>
        <dbReference type="PROSITE" id="PS50048"/>
    </source>
</evidence>
<dbReference type="PANTHER" id="PTHR47338:SF5">
    <property type="entry name" value="ZN(II)2CYS6 TRANSCRIPTION FACTOR (EUROFUNG)"/>
    <property type="match status" value="1"/>
</dbReference>
<feature type="region of interest" description="Disordered" evidence="6">
    <location>
        <begin position="408"/>
        <end position="433"/>
    </location>
</feature>
<dbReference type="Pfam" id="PF04082">
    <property type="entry name" value="Fungal_trans"/>
    <property type="match status" value="1"/>
</dbReference>
<dbReference type="GO" id="GO:0008270">
    <property type="term" value="F:zinc ion binding"/>
    <property type="evidence" value="ECO:0007669"/>
    <property type="project" value="InterPro"/>
</dbReference>
<dbReference type="GO" id="GO:0003677">
    <property type="term" value="F:DNA binding"/>
    <property type="evidence" value="ECO:0007669"/>
    <property type="project" value="InterPro"/>
</dbReference>
<comment type="subcellular location">
    <subcellularLocation>
        <location evidence="1">Nucleus</location>
    </subcellularLocation>
</comment>
<dbReference type="EMBL" id="MAVT02000018">
    <property type="protein sequence ID" value="POS81152.1"/>
    <property type="molecule type" value="Genomic_DNA"/>
</dbReference>
<dbReference type="PANTHER" id="PTHR47338">
    <property type="entry name" value="ZN(II)2CYS6 TRANSCRIPTION FACTOR (EUROFUNG)-RELATED"/>
    <property type="match status" value="1"/>
</dbReference>
<comment type="caution">
    <text evidence="8">The sequence shown here is derived from an EMBL/GenBank/DDBJ whole genome shotgun (WGS) entry which is preliminary data.</text>
</comment>
<organism evidence="8 9">
    <name type="scientific">Diaporthe helianthi</name>
    <dbReference type="NCBI Taxonomy" id="158607"/>
    <lineage>
        <taxon>Eukaryota</taxon>
        <taxon>Fungi</taxon>
        <taxon>Dikarya</taxon>
        <taxon>Ascomycota</taxon>
        <taxon>Pezizomycotina</taxon>
        <taxon>Sordariomycetes</taxon>
        <taxon>Sordariomycetidae</taxon>
        <taxon>Diaporthales</taxon>
        <taxon>Diaporthaceae</taxon>
        <taxon>Diaporthe</taxon>
    </lineage>
</organism>
<evidence type="ECO:0000313" key="8">
    <source>
        <dbReference type="EMBL" id="POS81152.1"/>
    </source>
</evidence>
<dbReference type="SUPFAM" id="SSF57701">
    <property type="entry name" value="Zn2/Cys6 DNA-binding domain"/>
    <property type="match status" value="1"/>
</dbReference>
<dbReference type="Proteomes" id="UP000094444">
    <property type="component" value="Unassembled WGS sequence"/>
</dbReference>
<evidence type="ECO:0000256" key="1">
    <source>
        <dbReference type="ARBA" id="ARBA00004123"/>
    </source>
</evidence>
<keyword evidence="4" id="KW-0804">Transcription</keyword>
<gene>
    <name evidence="8" type="ORF">DHEL01_v200475</name>
</gene>
<feature type="region of interest" description="Disordered" evidence="6">
    <location>
        <begin position="186"/>
        <end position="214"/>
    </location>
</feature>
<feature type="compositionally biased region" description="Basic and acidic residues" evidence="6">
    <location>
        <begin position="205"/>
        <end position="214"/>
    </location>
</feature>
<name>A0A2P5IF73_DIAHE</name>
<dbReference type="GO" id="GO:0005634">
    <property type="term" value="C:nucleus"/>
    <property type="evidence" value="ECO:0007669"/>
    <property type="project" value="UniProtKB-SubCell"/>
</dbReference>
<proteinExistence type="predicted"/>
<dbReference type="PROSITE" id="PS50048">
    <property type="entry name" value="ZN2_CY6_FUNGAL_2"/>
    <property type="match status" value="1"/>
</dbReference>
<dbReference type="InParanoid" id="A0A2P5IF73"/>
<dbReference type="Pfam" id="PF00172">
    <property type="entry name" value="Zn_clus"/>
    <property type="match status" value="1"/>
</dbReference>
<dbReference type="SMART" id="SM00906">
    <property type="entry name" value="Fungal_trans"/>
    <property type="match status" value="1"/>
</dbReference>
<feature type="domain" description="Zn(2)-C6 fungal-type" evidence="7">
    <location>
        <begin position="155"/>
        <end position="187"/>
    </location>
</feature>
<dbReference type="STRING" id="158607.A0A2P5IF73"/>
<dbReference type="InterPro" id="IPR036864">
    <property type="entry name" value="Zn2-C6_fun-type_DNA-bd_sf"/>
</dbReference>
<evidence type="ECO:0000256" key="3">
    <source>
        <dbReference type="ARBA" id="ARBA00023015"/>
    </source>
</evidence>
<dbReference type="OrthoDB" id="5370478at2759"/>
<keyword evidence="5" id="KW-0539">Nucleus</keyword>
<evidence type="ECO:0000256" key="6">
    <source>
        <dbReference type="SAM" id="MobiDB-lite"/>
    </source>
</evidence>
<dbReference type="InterPro" id="IPR001138">
    <property type="entry name" value="Zn2Cys6_DnaBD"/>
</dbReference>
<sequence length="952" mass="103696">MGGFDGTPRVSRSEYSFCLSPGRNGLYIGSAAEEPPFTSSLSPKRPELSILSPPDPSADETANTPSGPAVHSTPKRKFEEALIAGSGEPPSVTLPPPPPTYHNHSIKGFAPAGGPGAGHGQAYDEGRGSAGLPMMGVVDDKKAVIKRQPMRSSIACLRCRKSKIKCDNDGGSSPCETCIKQGKDCKYPDATPIPPKRSDPPTGIKTERDPGSDRKRLRKIEDVARAEGQHSAAAQADDVLSAHYLTPKIWSEVFDIYRLHFATELPFLHVPTLKENMGNKFRANQKDAAPDTNLVLLGVLTLTARFHPDLVKYATHTASSQAGAIKSRPVQAKPDSSAASEYFAEALRKALGPLGTAMTTASVERVQAFLMLGLYEWSQVQPKTGGLGAWMYVGVAIRMAQALGLGFGDKHDPRSRTRAAKASKSLSPNLPPSQPELMIAKEIKRRTMFSCLILDRLLACGKERVPTIRSEDLQIQLPCNEWAFDLSKDVRTGFLNASPDDQGPRDAEDDSVLSRFVRLVDLWGEISKFSFAGGRLVEEHPPWDKRTRFCQLREKLDSFYSDLPSTFTFSTSNYHRHENHQASSVEYIPFLPIRCDGPVGPLDEPTFPAGEYDIPSGFWEQSAEQVFKAAKDIVDVIEICRDKLPMSALVLFTVWTAAFVGQYAWHFPHMDQQRHMLVDDDDEEGDGPEGEMDMTKVGPTGVCHQTLVRFSGWLKMASTYLGYFKDLDNYMAKIKFEYHALTHGGGKSGSGPQDDGRHPIHGGGLAEWKVQNAKIINNGMIMAEDDRHGSYGCSDQSRASPPGRGSPSGHDAHLAEKTPRSIPTMFTAINNAPVGGRHELPDSSQSTEFDGPTGSDYTRAGPTLQGEQPSPPPIHSLSGPHDLDLISGARVRDFLSESESMRIAEALEGMGGGDIQGFSYGEIPEAMLFGQALPGLTLGASGQWQLPEESEE</sequence>
<accession>A0A2P5IF73</accession>
<feature type="compositionally biased region" description="Basic and acidic residues" evidence="6">
    <location>
        <begin position="810"/>
        <end position="819"/>
    </location>
</feature>
<dbReference type="InterPro" id="IPR007219">
    <property type="entry name" value="XnlR_reg_dom"/>
</dbReference>
<dbReference type="SMART" id="SM00066">
    <property type="entry name" value="GAL4"/>
    <property type="match status" value="1"/>
</dbReference>
<evidence type="ECO:0000313" key="9">
    <source>
        <dbReference type="Proteomes" id="UP000094444"/>
    </source>
</evidence>
<keyword evidence="9" id="KW-1185">Reference proteome</keyword>
<dbReference type="CDD" id="cd00067">
    <property type="entry name" value="GAL4"/>
    <property type="match status" value="1"/>
</dbReference>
<evidence type="ECO:0000256" key="4">
    <source>
        <dbReference type="ARBA" id="ARBA00023163"/>
    </source>
</evidence>
<keyword evidence="3" id="KW-0805">Transcription regulation</keyword>
<dbReference type="GO" id="GO:0000981">
    <property type="term" value="F:DNA-binding transcription factor activity, RNA polymerase II-specific"/>
    <property type="evidence" value="ECO:0007669"/>
    <property type="project" value="InterPro"/>
</dbReference>
<protein>
    <recommendedName>
        <fullName evidence="7">Zn(2)-C6 fungal-type domain-containing protein</fullName>
    </recommendedName>
</protein>
<dbReference type="AlphaFoldDB" id="A0A2P5IF73"/>
<dbReference type="Gene3D" id="4.10.240.10">
    <property type="entry name" value="Zn(2)-C6 fungal-type DNA-binding domain"/>
    <property type="match status" value="1"/>
</dbReference>
<evidence type="ECO:0000256" key="5">
    <source>
        <dbReference type="ARBA" id="ARBA00023242"/>
    </source>
</evidence>
<keyword evidence="2" id="KW-0479">Metal-binding</keyword>
<dbReference type="CDD" id="cd12148">
    <property type="entry name" value="fungal_TF_MHR"/>
    <property type="match status" value="1"/>
</dbReference>